<dbReference type="InterPro" id="IPR003439">
    <property type="entry name" value="ABC_transporter-like_ATP-bd"/>
</dbReference>
<dbReference type="Pfam" id="PF17755">
    <property type="entry name" value="UvrA_DNA-bind"/>
    <property type="match status" value="1"/>
</dbReference>
<name>A0A0R1ZIZ8_9LACO</name>
<dbReference type="STRING" id="1291052.FC18_GL000225"/>
<dbReference type="InterPro" id="IPR003593">
    <property type="entry name" value="AAA+_ATPase"/>
</dbReference>
<keyword evidence="13" id="KW-0234">DNA repair</keyword>
<keyword evidence="2" id="KW-0963">Cytoplasm</keyword>
<evidence type="ECO:0000256" key="15">
    <source>
        <dbReference type="ARBA" id="ARBA00039316"/>
    </source>
</evidence>
<evidence type="ECO:0000256" key="16">
    <source>
        <dbReference type="ARBA" id="ARBA00042156"/>
    </source>
</evidence>
<keyword evidence="7" id="KW-0228">DNA excision</keyword>
<keyword evidence="12" id="KW-0238">DNA-binding</keyword>
<keyword evidence="5" id="KW-0547">Nucleotide-binding</keyword>
<evidence type="ECO:0000256" key="1">
    <source>
        <dbReference type="ARBA" id="ARBA00004496"/>
    </source>
</evidence>
<dbReference type="SMART" id="SM00382">
    <property type="entry name" value="AAA"/>
    <property type="match status" value="2"/>
</dbReference>
<keyword evidence="10" id="KW-0067">ATP-binding</keyword>
<dbReference type="GO" id="GO:0003677">
    <property type="term" value="F:DNA binding"/>
    <property type="evidence" value="ECO:0007669"/>
    <property type="project" value="UniProtKB-KW"/>
</dbReference>
<dbReference type="SUPFAM" id="SSF52540">
    <property type="entry name" value="P-loop containing nucleoside triphosphate hydrolases"/>
    <property type="match status" value="2"/>
</dbReference>
<evidence type="ECO:0000256" key="2">
    <source>
        <dbReference type="ARBA" id="ARBA00022490"/>
    </source>
</evidence>
<evidence type="ECO:0000256" key="7">
    <source>
        <dbReference type="ARBA" id="ARBA00022769"/>
    </source>
</evidence>
<dbReference type="GO" id="GO:0008270">
    <property type="term" value="F:zinc ion binding"/>
    <property type="evidence" value="ECO:0007669"/>
    <property type="project" value="UniProtKB-KW"/>
</dbReference>
<keyword evidence="19" id="KW-1185">Reference proteome</keyword>
<dbReference type="Gene3D" id="1.10.8.280">
    <property type="entry name" value="ABC transporter ATPase domain-like"/>
    <property type="match status" value="1"/>
</dbReference>
<sequence length="756" mass="82068">MRGTIFVSNDQEAYMSESSYIEIRGDRENNLRDIDLRIPKHQITVFTGVSGSGKSSVLFDTIAQEAGRQLNSTFSSFARLFLPKYRRPDVDAVANISPAVVIEQKPLGGNARSTLGTISDVNPLLRILFSRFGQSKHGTASNAFSFNDPQGMCATCQGIGRTYVLKLDAAVDQTKSLAAGAVQLPGYTNNAYYQQLLIKAQLFDNDKPVADFTPAEMQLLLNGAATEDQRKKDKFEGIGRQFFRRLVKSDGDTSAAAQKQLDQFAQMDVCPDCHGQRYNQDVLNSRIAGKNIFDLTDMQLDELDALLATWTAPQMAPLLHDLHQKLGDLIEIGLDYLSLTRETASLSGGESQRVKTVQYLGNALTDMLYILDEPSTGLHPRDVHRLNDLLAKLRDNGNTVLVVEHDPDVIKVADHIIDMGPGAGIHGGTVTFTGSYSELLASGTLTGKALRQHLPLNAHPRPATTFITSRPSSLHNLNNTQLSVPTGLFTVITGVAGSGKSTLVEQVFAKDHPEAVIIDQAPLHANSRSSIATYTGILDRLRQIFAKETGKPAGFFSANSTGGCPECKGKGTVELNLSFMDNVSVECPTCHGSKFKAEVLDYKIRGLSIVDMMHMTVEEAVAFFNDKKISAKLQAVENVGLSYLQIGQTLDTLSGGEGQRLKIAAELLNDGNLYILDEPTTGLHTADTANMIRIINDLVDQGNTVIVIEHNTDVMRAADWIVDIGPDGGSRGGQIVYAGPVAGIKNIKDSITAEYI</sequence>
<keyword evidence="9" id="KW-0862">Zinc</keyword>
<comment type="subcellular location">
    <subcellularLocation>
        <location evidence="1">Cytoplasm</location>
    </subcellularLocation>
</comment>
<reference evidence="18 19" key="1">
    <citation type="journal article" date="2015" name="Genome Announc.">
        <title>Expanding the biotechnology potential of lactobacilli through comparative genomics of 213 strains and associated genera.</title>
        <authorList>
            <person name="Sun Z."/>
            <person name="Harris H.M."/>
            <person name="McCann A."/>
            <person name="Guo C."/>
            <person name="Argimon S."/>
            <person name="Zhang W."/>
            <person name="Yang X."/>
            <person name="Jeffery I.B."/>
            <person name="Cooney J.C."/>
            <person name="Kagawa T.F."/>
            <person name="Liu W."/>
            <person name="Song Y."/>
            <person name="Salvetti E."/>
            <person name="Wrobel A."/>
            <person name="Rasinkangas P."/>
            <person name="Parkhill J."/>
            <person name="Rea M.C."/>
            <person name="O'Sullivan O."/>
            <person name="Ritari J."/>
            <person name="Douillard F.P."/>
            <person name="Paul Ross R."/>
            <person name="Yang R."/>
            <person name="Briner A.E."/>
            <person name="Felis G.E."/>
            <person name="de Vos W.M."/>
            <person name="Barrangou R."/>
            <person name="Klaenhammer T.R."/>
            <person name="Caufield P.W."/>
            <person name="Cui Y."/>
            <person name="Zhang H."/>
            <person name="O'Toole P.W."/>
        </authorList>
    </citation>
    <scope>NUCLEOTIDE SEQUENCE [LARGE SCALE GENOMIC DNA]</scope>
    <source>
        <strain evidence="18 19">DSM 20505</strain>
    </source>
</reference>
<protein>
    <recommendedName>
        <fullName evidence="15">UvrABC system protein A</fullName>
    </recommendedName>
    <alternativeName>
        <fullName evidence="16">Excinuclease ABC subunit A</fullName>
    </alternativeName>
</protein>
<feature type="domain" description="ABC transporter" evidence="17">
    <location>
        <begin position="15"/>
        <end position="446"/>
    </location>
</feature>
<evidence type="ECO:0000256" key="4">
    <source>
        <dbReference type="ARBA" id="ARBA00022737"/>
    </source>
</evidence>
<accession>A0A0R1ZIZ8</accession>
<evidence type="ECO:0000313" key="18">
    <source>
        <dbReference type="EMBL" id="KRM54421.1"/>
    </source>
</evidence>
<dbReference type="Gene3D" id="3.40.50.300">
    <property type="entry name" value="P-loop containing nucleotide triphosphate hydrolases"/>
    <property type="match status" value="2"/>
</dbReference>
<evidence type="ECO:0000256" key="14">
    <source>
        <dbReference type="ARBA" id="ARBA00038000"/>
    </source>
</evidence>
<keyword evidence="4" id="KW-0677">Repeat</keyword>
<evidence type="ECO:0000256" key="8">
    <source>
        <dbReference type="ARBA" id="ARBA00022771"/>
    </source>
</evidence>
<evidence type="ECO:0000256" key="12">
    <source>
        <dbReference type="ARBA" id="ARBA00023125"/>
    </source>
</evidence>
<dbReference type="InterPro" id="IPR027417">
    <property type="entry name" value="P-loop_NTPase"/>
</dbReference>
<dbReference type="GO" id="GO:0005737">
    <property type="term" value="C:cytoplasm"/>
    <property type="evidence" value="ECO:0007669"/>
    <property type="project" value="UniProtKB-SubCell"/>
</dbReference>
<keyword evidence="6" id="KW-0227">DNA damage</keyword>
<dbReference type="GO" id="GO:0006281">
    <property type="term" value="P:DNA repair"/>
    <property type="evidence" value="ECO:0007669"/>
    <property type="project" value="UniProtKB-KW"/>
</dbReference>
<dbReference type="PATRIC" id="fig|1291052.5.peg.233"/>
<dbReference type="Pfam" id="PF00005">
    <property type="entry name" value="ABC_tran"/>
    <property type="match status" value="1"/>
</dbReference>
<dbReference type="GO" id="GO:0004518">
    <property type="term" value="F:nuclease activity"/>
    <property type="evidence" value="ECO:0007669"/>
    <property type="project" value="UniProtKB-KW"/>
</dbReference>
<keyword evidence="3" id="KW-0479">Metal-binding</keyword>
<comment type="similarity">
    <text evidence="14">Belongs to the ABC transporter superfamily. UvrA family.</text>
</comment>
<dbReference type="CDD" id="cd03270">
    <property type="entry name" value="ABC_UvrA_I"/>
    <property type="match status" value="1"/>
</dbReference>
<dbReference type="GO" id="GO:0005524">
    <property type="term" value="F:ATP binding"/>
    <property type="evidence" value="ECO:0007669"/>
    <property type="project" value="UniProtKB-KW"/>
</dbReference>
<proteinExistence type="inferred from homology"/>
<evidence type="ECO:0000259" key="17">
    <source>
        <dbReference type="PROSITE" id="PS50893"/>
    </source>
</evidence>
<dbReference type="GO" id="GO:0016887">
    <property type="term" value="F:ATP hydrolysis activity"/>
    <property type="evidence" value="ECO:0007669"/>
    <property type="project" value="InterPro"/>
</dbReference>
<dbReference type="PANTHER" id="PTHR43152:SF3">
    <property type="entry name" value="UVRABC SYSTEM PROTEIN A"/>
    <property type="match status" value="1"/>
</dbReference>
<evidence type="ECO:0000256" key="10">
    <source>
        <dbReference type="ARBA" id="ARBA00022840"/>
    </source>
</evidence>
<evidence type="ECO:0000256" key="13">
    <source>
        <dbReference type="ARBA" id="ARBA00023204"/>
    </source>
</evidence>
<comment type="caution">
    <text evidence="18">The sequence shown here is derived from an EMBL/GenBank/DDBJ whole genome shotgun (WGS) entry which is preliminary data.</text>
</comment>
<dbReference type="EMBL" id="AYYO01000055">
    <property type="protein sequence ID" value="KRM54421.1"/>
    <property type="molecule type" value="Genomic_DNA"/>
</dbReference>
<evidence type="ECO:0000256" key="5">
    <source>
        <dbReference type="ARBA" id="ARBA00022741"/>
    </source>
</evidence>
<dbReference type="Gene3D" id="1.20.1580.10">
    <property type="entry name" value="ABC transporter ATPase like domain"/>
    <property type="match status" value="2"/>
</dbReference>
<feature type="domain" description="ABC transporter" evidence="17">
    <location>
        <begin position="460"/>
        <end position="751"/>
    </location>
</feature>
<evidence type="ECO:0000256" key="11">
    <source>
        <dbReference type="ARBA" id="ARBA00022881"/>
    </source>
</evidence>
<evidence type="ECO:0000256" key="6">
    <source>
        <dbReference type="ARBA" id="ARBA00022763"/>
    </source>
</evidence>
<evidence type="ECO:0000256" key="3">
    <source>
        <dbReference type="ARBA" id="ARBA00022723"/>
    </source>
</evidence>
<evidence type="ECO:0000256" key="9">
    <source>
        <dbReference type="ARBA" id="ARBA00022833"/>
    </source>
</evidence>
<organism evidence="18 19">
    <name type="scientific">Lacticaseibacillus sharpeae JCM 1186 = DSM 20505</name>
    <dbReference type="NCBI Taxonomy" id="1291052"/>
    <lineage>
        <taxon>Bacteria</taxon>
        <taxon>Bacillati</taxon>
        <taxon>Bacillota</taxon>
        <taxon>Bacilli</taxon>
        <taxon>Lactobacillales</taxon>
        <taxon>Lactobacillaceae</taxon>
        <taxon>Lacticaseibacillus</taxon>
    </lineage>
</organism>
<evidence type="ECO:0000313" key="19">
    <source>
        <dbReference type="Proteomes" id="UP000051679"/>
    </source>
</evidence>
<keyword evidence="11" id="KW-0267">Excision nuclease</keyword>
<dbReference type="InterPro" id="IPR041552">
    <property type="entry name" value="UvrA_DNA-bd"/>
</dbReference>
<dbReference type="Proteomes" id="UP000051679">
    <property type="component" value="Unassembled WGS sequence"/>
</dbReference>
<dbReference type="PANTHER" id="PTHR43152">
    <property type="entry name" value="UVRABC SYSTEM PROTEIN A"/>
    <property type="match status" value="1"/>
</dbReference>
<keyword evidence="8" id="KW-0863">Zinc-finger</keyword>
<dbReference type="PROSITE" id="PS50893">
    <property type="entry name" value="ABC_TRANSPORTER_2"/>
    <property type="match status" value="2"/>
</dbReference>
<gene>
    <name evidence="18" type="ORF">FC18_GL000225</name>
</gene>
<dbReference type="AlphaFoldDB" id="A0A0R1ZIZ8"/>